<protein>
    <submittedName>
        <fullName evidence="2">N-acetyltransferase</fullName>
    </submittedName>
</protein>
<dbReference type="InterPro" id="IPR000182">
    <property type="entry name" value="GNAT_dom"/>
</dbReference>
<dbReference type="Pfam" id="PF13673">
    <property type="entry name" value="Acetyltransf_10"/>
    <property type="match status" value="1"/>
</dbReference>
<reference evidence="2 3" key="1">
    <citation type="journal article" date="2022" name="Int. J. Syst. Evol. Microbiol.">
        <title>Prevotella herbatica sp. nov., a plant polysaccharide-decomposing anaerobic bacterium isolated from a methanogenic reactor.</title>
        <authorList>
            <person name="Uek A."/>
            <person name="Tonouchi A."/>
            <person name="Kaku N."/>
            <person name="Ueki K."/>
        </authorList>
    </citation>
    <scope>NUCLEOTIDE SEQUENCE [LARGE SCALE GENOMIC DNA]</scope>
    <source>
        <strain evidence="2 3">WR041</strain>
    </source>
</reference>
<evidence type="ECO:0000259" key="1">
    <source>
        <dbReference type="PROSITE" id="PS51186"/>
    </source>
</evidence>
<dbReference type="InterPro" id="IPR016181">
    <property type="entry name" value="Acyl_CoA_acyltransferase"/>
</dbReference>
<proteinExistence type="predicted"/>
<dbReference type="PROSITE" id="PS51186">
    <property type="entry name" value="GNAT"/>
    <property type="match status" value="1"/>
</dbReference>
<accession>A0ABN6EKT2</accession>
<evidence type="ECO:0000313" key="3">
    <source>
        <dbReference type="Proteomes" id="UP001319045"/>
    </source>
</evidence>
<evidence type="ECO:0000313" key="2">
    <source>
        <dbReference type="EMBL" id="BCS85994.1"/>
    </source>
</evidence>
<dbReference type="PANTHER" id="PTHR43451:SF1">
    <property type="entry name" value="ACETYLTRANSFERASE"/>
    <property type="match status" value="1"/>
</dbReference>
<keyword evidence="3" id="KW-1185">Reference proteome</keyword>
<sequence length="161" mass="18691">MKEVKHNTITFTIRVIDEKQQSQALDLAWRVFNKFEAPEYNEKGIESFHQAIKSPEYTSQLKIYGAFYREEIVGVLATRNMGSHIALFFVDDRFHRMGIGRQLVERALKNCHTNEMTVNSSPYAVKIYRALGFAEVDTEQISDGIRYTPMSYNQKNKTTKN</sequence>
<feature type="domain" description="N-acetyltransferase" evidence="1">
    <location>
        <begin position="11"/>
        <end position="155"/>
    </location>
</feature>
<dbReference type="Proteomes" id="UP001319045">
    <property type="component" value="Chromosome"/>
</dbReference>
<gene>
    <name evidence="2" type="ORF">prwr041_18870</name>
</gene>
<name>A0ABN6EKT2_9BACT</name>
<dbReference type="SUPFAM" id="SSF55729">
    <property type="entry name" value="Acyl-CoA N-acyltransferases (Nat)"/>
    <property type="match status" value="1"/>
</dbReference>
<dbReference type="PANTHER" id="PTHR43451">
    <property type="entry name" value="ACETYLTRANSFERASE (GNAT) FAMILY PROTEIN"/>
    <property type="match status" value="1"/>
</dbReference>
<dbReference type="Gene3D" id="3.40.630.30">
    <property type="match status" value="1"/>
</dbReference>
<organism evidence="2 3">
    <name type="scientific">Prevotella herbatica</name>
    <dbReference type="NCBI Taxonomy" id="2801997"/>
    <lineage>
        <taxon>Bacteria</taxon>
        <taxon>Pseudomonadati</taxon>
        <taxon>Bacteroidota</taxon>
        <taxon>Bacteroidia</taxon>
        <taxon>Bacteroidales</taxon>
        <taxon>Prevotellaceae</taxon>
        <taxon>Prevotella</taxon>
    </lineage>
</organism>
<dbReference type="InterPro" id="IPR052564">
    <property type="entry name" value="N-acetyltrans/Recomb-assoc"/>
</dbReference>
<dbReference type="RefSeq" id="WP_207153592.1">
    <property type="nucleotide sequence ID" value="NZ_AP024484.1"/>
</dbReference>
<dbReference type="CDD" id="cd04301">
    <property type="entry name" value="NAT_SF"/>
    <property type="match status" value="1"/>
</dbReference>
<dbReference type="EMBL" id="AP024484">
    <property type="protein sequence ID" value="BCS85994.1"/>
    <property type="molecule type" value="Genomic_DNA"/>
</dbReference>